<keyword evidence="1" id="KW-0732">Signal</keyword>
<evidence type="ECO:0000313" key="3">
    <source>
        <dbReference type="Proteomes" id="UP000502248"/>
    </source>
</evidence>
<feature type="chain" id="PRO_5039216457" description="DUF2092 domain-containing protein" evidence="1">
    <location>
        <begin position="32"/>
        <end position="388"/>
    </location>
</feature>
<keyword evidence="3" id="KW-1185">Reference proteome</keyword>
<feature type="signal peptide" evidence="1">
    <location>
        <begin position="1"/>
        <end position="31"/>
    </location>
</feature>
<evidence type="ECO:0000256" key="1">
    <source>
        <dbReference type="SAM" id="SignalP"/>
    </source>
</evidence>
<proteinExistence type="predicted"/>
<protein>
    <recommendedName>
        <fullName evidence="4">DUF2092 domain-containing protein</fullName>
    </recommendedName>
</protein>
<evidence type="ECO:0008006" key="4">
    <source>
        <dbReference type="Google" id="ProtNLM"/>
    </source>
</evidence>
<name>A0A7Z2VH72_9BACL</name>
<dbReference type="KEGG" id="cheb:HH215_07955"/>
<dbReference type="EMBL" id="CP051680">
    <property type="protein sequence ID" value="QJD83113.1"/>
    <property type="molecule type" value="Genomic_DNA"/>
</dbReference>
<dbReference type="RefSeq" id="WP_169279410.1">
    <property type="nucleotide sequence ID" value="NZ_CP051680.1"/>
</dbReference>
<reference evidence="2 3" key="1">
    <citation type="submission" date="2020-04" db="EMBL/GenBank/DDBJ databases">
        <title>Genome sequencing of novel species.</title>
        <authorList>
            <person name="Heo J."/>
            <person name="Kim S.-J."/>
            <person name="Kim J.-S."/>
            <person name="Hong S.-B."/>
            <person name="Kwon S.-W."/>
        </authorList>
    </citation>
    <scope>NUCLEOTIDE SEQUENCE [LARGE SCALE GENOMIC DNA]</scope>
    <source>
        <strain evidence="2 3">MFER-1</strain>
    </source>
</reference>
<dbReference type="Proteomes" id="UP000502248">
    <property type="component" value="Chromosome"/>
</dbReference>
<gene>
    <name evidence="2" type="ORF">HH215_07955</name>
</gene>
<accession>A0A7Z2VH72</accession>
<organism evidence="2 3">
    <name type="scientific">Cohnella herbarum</name>
    <dbReference type="NCBI Taxonomy" id="2728023"/>
    <lineage>
        <taxon>Bacteria</taxon>
        <taxon>Bacillati</taxon>
        <taxon>Bacillota</taxon>
        <taxon>Bacilli</taxon>
        <taxon>Bacillales</taxon>
        <taxon>Paenibacillaceae</taxon>
        <taxon>Cohnella</taxon>
    </lineage>
</organism>
<dbReference type="AlphaFoldDB" id="A0A7Z2VH72"/>
<evidence type="ECO:0000313" key="2">
    <source>
        <dbReference type="EMBL" id="QJD83113.1"/>
    </source>
</evidence>
<sequence>MSYFTRGKFAFIAIAICLLLPMQAYRSSALAAANPPAPASELTMTVRSSSNALMYSKLDIVNAKIIKSIIKAKKEATEEASLFADIEVQFTNGHQTTHYRLDRSGRLWETASSQLLVLPSEVTSSLLHYGEIVRQSHYGKLMSWEEAERIVGRKSIFSITELESGLTFRVQRRAGSSHADVQPISKEDSKIMKQIYDGKWSWKRKAVLVQTGRIRIAASMNGMPHGGDGIPDNGFSGHFCVHFQDSTSHKSKTPDPAHQLMVHKAAGELKRYVESAAPDLLAESFVEAMYQKDKDMLTLIAQDVESDRLSYFIAKIDTLESIRIDLPTGKKRITPKFSETDLVAEMKLPIKFHVKGHSDRATTYTFQFKRETPQQPWRIVDVIAKSKK</sequence>